<accession>A0ABT7HJN9</accession>
<dbReference type="PANTHER" id="PTHR46124:SF2">
    <property type="entry name" value="D-AMINOACYL-TRNA DEACYLASE"/>
    <property type="match status" value="1"/>
</dbReference>
<evidence type="ECO:0000313" key="3">
    <source>
        <dbReference type="EMBL" id="MDK9580747.1"/>
    </source>
</evidence>
<dbReference type="NCBIfam" id="TIGR00010">
    <property type="entry name" value="YchF/TatD family DNA exonuclease"/>
    <property type="match status" value="1"/>
</dbReference>
<keyword evidence="2 3" id="KW-0378">Hydrolase</keyword>
<sequence>MKLVDAHCHLNDEMYKDDLEQIIAEVKNEMEFVVCSGWDFNSSLKAIELANNNENIYATVGFHPTDISTMNKENLDIIEKLAKENPKIVGIGEIGLDYYWMKDPKEVQKKGFIEQIEMIRRIKKPIVIHTREALNDTIEILSSFKDVGGLLHCYPGSYEAVLPILDRYYVNVGGTLTFKNNRKTKELVEKLDIEKIILETDSPYLTPTPFRGKRNKPTMTTYVAQEIARIKNMSYEDVVNITTENAIRAYGLEKYLCK</sequence>
<dbReference type="PIRSF" id="PIRSF005902">
    <property type="entry name" value="DNase_TatD"/>
    <property type="match status" value="1"/>
</dbReference>
<dbReference type="EMBL" id="JASSPP010000006">
    <property type="protein sequence ID" value="MDK9580747.1"/>
    <property type="molecule type" value="Genomic_DNA"/>
</dbReference>
<dbReference type="Gene3D" id="3.20.20.140">
    <property type="entry name" value="Metal-dependent hydrolases"/>
    <property type="match status" value="1"/>
</dbReference>
<dbReference type="RefSeq" id="WP_285153016.1">
    <property type="nucleotide sequence ID" value="NZ_JASSPP010000006.1"/>
</dbReference>
<dbReference type="EC" id="3.1.-.-" evidence="3"/>
<dbReference type="InterPro" id="IPR018228">
    <property type="entry name" value="DNase_TatD-rel_CS"/>
</dbReference>
<dbReference type="InterPro" id="IPR032466">
    <property type="entry name" value="Metal_Hydrolase"/>
</dbReference>
<dbReference type="Pfam" id="PF01026">
    <property type="entry name" value="TatD_DNase"/>
    <property type="match status" value="1"/>
</dbReference>
<gene>
    <name evidence="3" type="ORF">QQA45_04360</name>
</gene>
<dbReference type="GO" id="GO:0016787">
    <property type="term" value="F:hydrolase activity"/>
    <property type="evidence" value="ECO:0007669"/>
    <property type="project" value="UniProtKB-KW"/>
</dbReference>
<keyword evidence="1" id="KW-0479">Metal-binding</keyword>
<dbReference type="CDD" id="cd01310">
    <property type="entry name" value="TatD_DNAse"/>
    <property type="match status" value="1"/>
</dbReference>
<reference evidence="3 4" key="1">
    <citation type="submission" date="2023-06" db="EMBL/GenBank/DDBJ databases">
        <title>Antibody response to the Sneathia vaginalis cytopathogenic toxin A during pregnancy.</title>
        <authorList>
            <person name="Mccoy Z.T."/>
            <person name="Serrano M.G."/>
            <person name="Spaine K."/>
            <person name="Edwards D.J."/>
            <person name="Buck G.A."/>
            <person name="Jefferson K."/>
        </authorList>
    </citation>
    <scope>NUCLEOTIDE SEQUENCE [LARGE SCALE GENOMIC DNA]</scope>
    <source>
        <strain evidence="3 4">CCUG 42621</strain>
    </source>
</reference>
<protein>
    <submittedName>
        <fullName evidence="3">TatD family hydrolase</fullName>
        <ecNumber evidence="3">3.1.-.-</ecNumber>
    </submittedName>
</protein>
<name>A0ABT7HJN9_9FUSO</name>
<dbReference type="PROSITE" id="PS01137">
    <property type="entry name" value="TATD_1"/>
    <property type="match status" value="1"/>
</dbReference>
<dbReference type="InterPro" id="IPR001130">
    <property type="entry name" value="TatD-like"/>
</dbReference>
<evidence type="ECO:0000256" key="2">
    <source>
        <dbReference type="ARBA" id="ARBA00022801"/>
    </source>
</evidence>
<dbReference type="SUPFAM" id="SSF51556">
    <property type="entry name" value="Metallo-dependent hydrolases"/>
    <property type="match status" value="1"/>
</dbReference>
<proteinExistence type="predicted"/>
<dbReference type="PANTHER" id="PTHR46124">
    <property type="entry name" value="D-AMINOACYL-TRNA DEACYLASE"/>
    <property type="match status" value="1"/>
</dbReference>
<dbReference type="InterPro" id="IPR015991">
    <property type="entry name" value="TatD/YcfH-like"/>
</dbReference>
<evidence type="ECO:0000256" key="1">
    <source>
        <dbReference type="ARBA" id="ARBA00022723"/>
    </source>
</evidence>
<dbReference type="PROSITE" id="PS01091">
    <property type="entry name" value="TATD_3"/>
    <property type="match status" value="1"/>
</dbReference>
<keyword evidence="4" id="KW-1185">Reference proteome</keyword>
<evidence type="ECO:0000313" key="4">
    <source>
        <dbReference type="Proteomes" id="UP001225134"/>
    </source>
</evidence>
<organism evidence="3 4">
    <name type="scientific">Sneathia sanguinegens</name>
    <dbReference type="NCBI Taxonomy" id="40543"/>
    <lineage>
        <taxon>Bacteria</taxon>
        <taxon>Fusobacteriati</taxon>
        <taxon>Fusobacteriota</taxon>
        <taxon>Fusobacteriia</taxon>
        <taxon>Fusobacteriales</taxon>
        <taxon>Leptotrichiaceae</taxon>
        <taxon>Sneathia</taxon>
    </lineage>
</organism>
<comment type="caution">
    <text evidence="3">The sequence shown here is derived from an EMBL/GenBank/DDBJ whole genome shotgun (WGS) entry which is preliminary data.</text>
</comment>
<dbReference type="Proteomes" id="UP001225134">
    <property type="component" value="Unassembled WGS sequence"/>
</dbReference>